<gene>
    <name evidence="1" type="ORF">R3I93_012676</name>
</gene>
<dbReference type="Proteomes" id="UP001364617">
    <property type="component" value="Unassembled WGS sequence"/>
</dbReference>
<protein>
    <submittedName>
        <fullName evidence="1">Uncharacterized protein</fullName>
    </submittedName>
</protein>
<proteinExistence type="predicted"/>
<keyword evidence="2" id="KW-1185">Reference proteome</keyword>
<dbReference type="AlphaFoldDB" id="A0AAN9CU38"/>
<comment type="caution">
    <text evidence="1">The sequence shown here is derived from an EMBL/GenBank/DDBJ whole genome shotgun (WGS) entry which is preliminary data.</text>
</comment>
<evidence type="ECO:0000313" key="1">
    <source>
        <dbReference type="EMBL" id="KAK7148420.1"/>
    </source>
</evidence>
<accession>A0AAN9CU38</accession>
<evidence type="ECO:0000313" key="2">
    <source>
        <dbReference type="Proteomes" id="UP001364617"/>
    </source>
</evidence>
<dbReference type="EMBL" id="JAYKXH010000013">
    <property type="protein sequence ID" value="KAK7148420.1"/>
    <property type="molecule type" value="Genomic_DNA"/>
</dbReference>
<organism evidence="1 2">
    <name type="scientific">Phoxinus phoxinus</name>
    <name type="common">Eurasian minnow</name>
    <dbReference type="NCBI Taxonomy" id="58324"/>
    <lineage>
        <taxon>Eukaryota</taxon>
        <taxon>Metazoa</taxon>
        <taxon>Chordata</taxon>
        <taxon>Craniata</taxon>
        <taxon>Vertebrata</taxon>
        <taxon>Euteleostomi</taxon>
        <taxon>Actinopterygii</taxon>
        <taxon>Neopterygii</taxon>
        <taxon>Teleostei</taxon>
        <taxon>Ostariophysi</taxon>
        <taxon>Cypriniformes</taxon>
        <taxon>Leuciscidae</taxon>
        <taxon>Phoxininae</taxon>
        <taxon>Phoxinus</taxon>
    </lineage>
</organism>
<reference evidence="1 2" key="1">
    <citation type="submission" date="2024-02" db="EMBL/GenBank/DDBJ databases">
        <title>Chromosome-level genome assembly of the Eurasian Minnow (Phoxinus phoxinus).</title>
        <authorList>
            <person name="Oriowo T.O."/>
            <person name="Martin S."/>
            <person name="Stange M."/>
            <person name="Chrysostomakis Y."/>
            <person name="Brown T."/>
            <person name="Winkler S."/>
            <person name="Kukowka S."/>
            <person name="Myers E.W."/>
            <person name="Bohne A."/>
        </authorList>
    </citation>
    <scope>NUCLEOTIDE SEQUENCE [LARGE SCALE GENOMIC DNA]</scope>
    <source>
        <strain evidence="1">ZFMK-TIS-60720</strain>
        <tissue evidence="1">Whole Organism</tissue>
    </source>
</reference>
<name>A0AAN9CU38_9TELE</name>
<sequence length="253" mass="28726">MDTPLRYPSFQPDTENIMSVVHDLKENNFSDNTLLSNLDFAERFLRDHPLKKKSKLLVKGNYLCVQIGQSNETIFTVTSENNQACVHVCIHNIYDRKVTMYSINAGHFFNHSCQDEFKSCFTQAQEAVNEGLPRLHIKCNRFSITYTSESSNPAGPTVETKCHLKLESLTAEGLLNKKVWLQKEKPACHGLIACLDYLIKQYLTAIYSLGSSYGFVIYADKEIIKITSGENVSRQYVLLHDNDEGVSMFPPTL</sequence>